<dbReference type="Proteomes" id="UP000298355">
    <property type="component" value="Unassembled WGS sequence"/>
</dbReference>
<accession>A0ABY2IZA2</accession>
<reference evidence="2 3" key="1">
    <citation type="submission" date="2019-03" db="EMBL/GenBank/DDBJ databases">
        <title>Genomics of glacier-inhabiting Cryobacterium strains.</title>
        <authorList>
            <person name="Liu Q."/>
            <person name="Xin Y.-H."/>
        </authorList>
    </citation>
    <scope>NUCLEOTIDE SEQUENCE [LARGE SCALE GENOMIC DNA]</scope>
    <source>
        <strain evidence="2 3">TMT4-23</strain>
    </source>
</reference>
<organism evidence="2 3">
    <name type="scientific">Cryobacterium breve</name>
    <dbReference type="NCBI Taxonomy" id="1259258"/>
    <lineage>
        <taxon>Bacteria</taxon>
        <taxon>Bacillati</taxon>
        <taxon>Actinomycetota</taxon>
        <taxon>Actinomycetes</taxon>
        <taxon>Micrococcales</taxon>
        <taxon>Microbacteriaceae</taxon>
        <taxon>Cryobacterium</taxon>
    </lineage>
</organism>
<gene>
    <name evidence="2" type="ORF">E3O65_14400</name>
</gene>
<sequence>MTEYISTKDTAKLLRTALKNAFPGVKFSVRMSTGTASAWMSVSWSDGPTDSDVRAITRQYKGRSFNSMTDSYDDNGSALVAFDGDDMPRVVHYSCDGINTHRDHTTAGYRVAQHLISTDSDRKDLVLFTPGGDTITGATLPQSLYVAGHFHDYIYSPTQLAQAILRRVNLCTVTAPTR</sequence>
<feature type="domain" description="Large polyvalent protein associated" evidence="1">
    <location>
        <begin position="5"/>
        <end position="104"/>
    </location>
</feature>
<dbReference type="EMBL" id="SOGJ01000032">
    <property type="protein sequence ID" value="TFC95683.1"/>
    <property type="molecule type" value="Genomic_DNA"/>
</dbReference>
<evidence type="ECO:0000259" key="1">
    <source>
        <dbReference type="Pfam" id="PF18847"/>
    </source>
</evidence>
<comment type="caution">
    <text evidence="2">The sequence shown here is derived from an EMBL/GenBank/DDBJ whole genome shotgun (WGS) entry which is preliminary data.</text>
</comment>
<evidence type="ECO:0000313" key="2">
    <source>
        <dbReference type="EMBL" id="TFC95683.1"/>
    </source>
</evidence>
<name>A0ABY2IZA2_9MICO</name>
<proteinExistence type="predicted"/>
<keyword evidence="3" id="KW-1185">Reference proteome</keyword>
<dbReference type="Pfam" id="PF18847">
    <property type="entry name" value="LPD29"/>
    <property type="match status" value="1"/>
</dbReference>
<dbReference type="RefSeq" id="WP_134364424.1">
    <property type="nucleotide sequence ID" value="NZ_SOGJ01000032.1"/>
</dbReference>
<dbReference type="InterPro" id="IPR041311">
    <property type="entry name" value="LPD29"/>
</dbReference>
<protein>
    <recommendedName>
        <fullName evidence="1">Large polyvalent protein associated domain-containing protein</fullName>
    </recommendedName>
</protein>
<evidence type="ECO:0000313" key="3">
    <source>
        <dbReference type="Proteomes" id="UP000298355"/>
    </source>
</evidence>